<dbReference type="CDD" id="cd07040">
    <property type="entry name" value="HP"/>
    <property type="match status" value="1"/>
</dbReference>
<sequence>MISTELILTRHGEAHCNVDGVVGGPRTCTGLTDLGRQQMALTAARLLAQHEAEPFTHVYAGPRRRLRESGLILADALDLPLLISNPLDGPVHGEADGKPWHEVKTAFRGGPHAHPDQPWAPGSDTWNGYLKMASAVLADLIRHHEGDRVLFAAHGETVLAAHTLLLDLRPGLMTGFTIDHASITHWQLHRNRFGDERWMLLRHNDTAHLTTMATS</sequence>
<dbReference type="GO" id="GO:0016787">
    <property type="term" value="F:hydrolase activity"/>
    <property type="evidence" value="ECO:0007669"/>
    <property type="project" value="UniProtKB-KW"/>
</dbReference>
<accession>A0ABW1C658</accession>
<keyword evidence="2" id="KW-1185">Reference proteome</keyword>
<dbReference type="InterPro" id="IPR001345">
    <property type="entry name" value="PG/BPGM_mutase_AS"/>
</dbReference>
<dbReference type="InterPro" id="IPR013078">
    <property type="entry name" value="His_Pase_superF_clade-1"/>
</dbReference>
<dbReference type="SMART" id="SM00855">
    <property type="entry name" value="PGAM"/>
    <property type="match status" value="1"/>
</dbReference>
<dbReference type="EC" id="3.1.3.-" evidence="1"/>
<dbReference type="RefSeq" id="WP_219549941.1">
    <property type="nucleotide sequence ID" value="NZ_JAHKRN010000053.1"/>
</dbReference>
<evidence type="ECO:0000313" key="1">
    <source>
        <dbReference type="EMBL" id="MFC5821150.1"/>
    </source>
</evidence>
<protein>
    <submittedName>
        <fullName evidence="1">Histidine phosphatase family protein</fullName>
        <ecNumber evidence="1">3.1.3.-</ecNumber>
    </submittedName>
</protein>
<dbReference type="Pfam" id="PF00300">
    <property type="entry name" value="His_Phos_1"/>
    <property type="match status" value="1"/>
</dbReference>
<dbReference type="PROSITE" id="PS00175">
    <property type="entry name" value="PG_MUTASE"/>
    <property type="match status" value="1"/>
</dbReference>
<proteinExistence type="predicted"/>
<dbReference type="Proteomes" id="UP001596096">
    <property type="component" value="Unassembled WGS sequence"/>
</dbReference>
<comment type="caution">
    <text evidence="1">The sequence shown here is derived from an EMBL/GenBank/DDBJ whole genome shotgun (WGS) entry which is preliminary data.</text>
</comment>
<keyword evidence="1" id="KW-0378">Hydrolase</keyword>
<dbReference type="EMBL" id="JBHSNW010000030">
    <property type="protein sequence ID" value="MFC5821150.1"/>
    <property type="molecule type" value="Genomic_DNA"/>
</dbReference>
<gene>
    <name evidence="1" type="ORF">ACFPUY_39180</name>
</gene>
<organism evidence="1 2">
    <name type="scientific">Nonomuraea harbinensis</name>
    <dbReference type="NCBI Taxonomy" id="1286938"/>
    <lineage>
        <taxon>Bacteria</taxon>
        <taxon>Bacillati</taxon>
        <taxon>Actinomycetota</taxon>
        <taxon>Actinomycetes</taxon>
        <taxon>Streptosporangiales</taxon>
        <taxon>Streptosporangiaceae</taxon>
        <taxon>Nonomuraea</taxon>
    </lineage>
</organism>
<evidence type="ECO:0000313" key="2">
    <source>
        <dbReference type="Proteomes" id="UP001596096"/>
    </source>
</evidence>
<reference evidence="2" key="1">
    <citation type="journal article" date="2019" name="Int. J. Syst. Evol. Microbiol.">
        <title>The Global Catalogue of Microorganisms (GCM) 10K type strain sequencing project: providing services to taxonomists for standard genome sequencing and annotation.</title>
        <authorList>
            <consortium name="The Broad Institute Genomics Platform"/>
            <consortium name="The Broad Institute Genome Sequencing Center for Infectious Disease"/>
            <person name="Wu L."/>
            <person name="Ma J."/>
        </authorList>
    </citation>
    <scope>NUCLEOTIDE SEQUENCE [LARGE SCALE GENOMIC DNA]</scope>
    <source>
        <strain evidence="2">CGMCC 4.7106</strain>
    </source>
</reference>
<name>A0ABW1C658_9ACTN</name>